<protein>
    <submittedName>
        <fullName evidence="1">Uncharacterized protein</fullName>
    </submittedName>
</protein>
<dbReference type="Proteomes" id="UP000253919">
    <property type="component" value="Unassembled WGS sequence"/>
</dbReference>
<proteinExistence type="predicted"/>
<dbReference type="AlphaFoldDB" id="A0A369QKJ3"/>
<sequence length="111" mass="12432">MRNWYLLILLVLTTRCNNSPGNLSGENNVTSTKRDTASVKIVKKLKRSKPYALETASKADFEQAATRQSISFEMGPDEARKIDGVLVFKIDFFQKYLDSVVISNGSKEVKA</sequence>
<reference evidence="1 2" key="1">
    <citation type="submission" date="2018-04" db="EMBL/GenBank/DDBJ databases">
        <title>Adhaeribacter sp. HMF7616 genome sequencing and assembly.</title>
        <authorList>
            <person name="Kang H."/>
            <person name="Kang J."/>
            <person name="Cha I."/>
            <person name="Kim H."/>
            <person name="Joh K."/>
        </authorList>
    </citation>
    <scope>NUCLEOTIDE SEQUENCE [LARGE SCALE GENOMIC DNA]</scope>
    <source>
        <strain evidence="1 2">HMF7616</strain>
    </source>
</reference>
<dbReference type="EMBL" id="QASA01000001">
    <property type="protein sequence ID" value="RDC65421.1"/>
    <property type="molecule type" value="Genomic_DNA"/>
</dbReference>
<evidence type="ECO:0000313" key="2">
    <source>
        <dbReference type="Proteomes" id="UP000253919"/>
    </source>
</evidence>
<keyword evidence="2" id="KW-1185">Reference proteome</keyword>
<accession>A0A369QKJ3</accession>
<organism evidence="1 2">
    <name type="scientific">Adhaeribacter pallidiroseus</name>
    <dbReference type="NCBI Taxonomy" id="2072847"/>
    <lineage>
        <taxon>Bacteria</taxon>
        <taxon>Pseudomonadati</taxon>
        <taxon>Bacteroidota</taxon>
        <taxon>Cytophagia</taxon>
        <taxon>Cytophagales</taxon>
        <taxon>Hymenobacteraceae</taxon>
        <taxon>Adhaeribacter</taxon>
    </lineage>
</organism>
<name>A0A369QKJ3_9BACT</name>
<comment type="caution">
    <text evidence="1">The sequence shown here is derived from an EMBL/GenBank/DDBJ whole genome shotgun (WGS) entry which is preliminary data.</text>
</comment>
<evidence type="ECO:0000313" key="1">
    <source>
        <dbReference type="EMBL" id="RDC65421.1"/>
    </source>
</evidence>
<gene>
    <name evidence="1" type="ORF">AHMF7616_04051</name>
</gene>